<keyword evidence="3" id="KW-1185">Reference proteome</keyword>
<dbReference type="InterPro" id="IPR014284">
    <property type="entry name" value="RNA_pol_sigma-70_dom"/>
</dbReference>
<dbReference type="GO" id="GO:0006352">
    <property type="term" value="P:DNA-templated transcription initiation"/>
    <property type="evidence" value="ECO:0007669"/>
    <property type="project" value="InterPro"/>
</dbReference>
<evidence type="ECO:0000313" key="3">
    <source>
        <dbReference type="Proteomes" id="UP000229081"/>
    </source>
</evidence>
<dbReference type="GO" id="GO:0003700">
    <property type="term" value="F:DNA-binding transcription factor activity"/>
    <property type="evidence" value="ECO:0007669"/>
    <property type="project" value="InterPro"/>
</dbReference>
<dbReference type="InterPro" id="IPR053812">
    <property type="entry name" value="HTH_Sigma70_ECF-like"/>
</dbReference>
<evidence type="ECO:0000313" key="2">
    <source>
        <dbReference type="EMBL" id="ATY33943.1"/>
    </source>
</evidence>
<protein>
    <submittedName>
        <fullName evidence="2">RNA polymerase subunit sigma</fullName>
    </submittedName>
</protein>
<dbReference type="KEGG" id="sphc:CVN68_19935"/>
<dbReference type="OrthoDB" id="128473at2"/>
<sequence>MDRITGPDDKSPVADELIEGLYAELRAIARREHFRAGSPQTLQPTALINEAYMKLRSRQGWESQSQFLGCAATAIRHILIDAARARLASKRNAPTYSFTQQLDSLAAAVPEDADVVRLGDALKLLSQFDANLAQVVDCRFFAGMDERETAAVLGVSDRTVRRWWVQARAWIHHEMATA</sequence>
<reference evidence="2 3" key="1">
    <citation type="submission" date="2017-11" db="EMBL/GenBank/DDBJ databases">
        <title>Complete genome sequence of Sphingomonas sp. Strain Cra20, a psychrotolerant potential plant growth promoting rhizobacteria.</title>
        <authorList>
            <person name="Luo Y."/>
        </authorList>
    </citation>
    <scope>NUCLEOTIDE SEQUENCE [LARGE SCALE GENOMIC DNA]</scope>
    <source>
        <strain evidence="2 3">Cra20</strain>
    </source>
</reference>
<dbReference type="NCBIfam" id="TIGR02937">
    <property type="entry name" value="sigma70-ECF"/>
    <property type="match status" value="1"/>
</dbReference>
<dbReference type="EMBL" id="CP024923">
    <property type="protein sequence ID" value="ATY33943.1"/>
    <property type="molecule type" value="Genomic_DNA"/>
</dbReference>
<dbReference type="InterPro" id="IPR011517">
    <property type="entry name" value="RNA_pol_sigma70_ECF-like"/>
</dbReference>
<proteinExistence type="predicted"/>
<name>A0A2K8MJA8_9SPHN</name>
<dbReference type="Proteomes" id="UP000229081">
    <property type="component" value="Chromosome"/>
</dbReference>
<accession>A0A2K8MJA8</accession>
<dbReference type="SUPFAM" id="SSF88659">
    <property type="entry name" value="Sigma3 and sigma4 domains of RNA polymerase sigma factors"/>
    <property type="match status" value="1"/>
</dbReference>
<dbReference type="RefSeq" id="WP_100283739.1">
    <property type="nucleotide sequence ID" value="NZ_CP024923.1"/>
</dbReference>
<evidence type="ECO:0000259" key="1">
    <source>
        <dbReference type="Pfam" id="PF07638"/>
    </source>
</evidence>
<feature type="domain" description="RNA polymerase sigma-70 ECF-like HTH" evidence="1">
    <location>
        <begin position="14"/>
        <end position="176"/>
    </location>
</feature>
<dbReference type="Pfam" id="PF07638">
    <property type="entry name" value="Sigma70_ECF"/>
    <property type="match status" value="1"/>
</dbReference>
<dbReference type="AlphaFoldDB" id="A0A2K8MJA8"/>
<dbReference type="InterPro" id="IPR013324">
    <property type="entry name" value="RNA_pol_sigma_r3/r4-like"/>
</dbReference>
<organism evidence="2 3">
    <name type="scientific">Sphingomonas psychrotolerans</name>
    <dbReference type="NCBI Taxonomy" id="1327635"/>
    <lineage>
        <taxon>Bacteria</taxon>
        <taxon>Pseudomonadati</taxon>
        <taxon>Pseudomonadota</taxon>
        <taxon>Alphaproteobacteria</taxon>
        <taxon>Sphingomonadales</taxon>
        <taxon>Sphingomonadaceae</taxon>
        <taxon>Sphingomonas</taxon>
    </lineage>
</organism>
<dbReference type="InterPro" id="IPR036388">
    <property type="entry name" value="WH-like_DNA-bd_sf"/>
</dbReference>
<dbReference type="Gene3D" id="1.10.10.10">
    <property type="entry name" value="Winged helix-like DNA-binding domain superfamily/Winged helix DNA-binding domain"/>
    <property type="match status" value="1"/>
</dbReference>
<dbReference type="NCBIfam" id="TIGR02999">
    <property type="entry name" value="Sig-70_X6"/>
    <property type="match status" value="1"/>
</dbReference>
<gene>
    <name evidence="2" type="ORF">CVN68_19935</name>
</gene>